<evidence type="ECO:0000313" key="3">
    <source>
        <dbReference type="Proteomes" id="UP001221142"/>
    </source>
</evidence>
<reference evidence="2" key="1">
    <citation type="submission" date="2023-03" db="EMBL/GenBank/DDBJ databases">
        <title>Massive genome expansion in bonnet fungi (Mycena s.s.) driven by repeated elements and novel gene families across ecological guilds.</title>
        <authorList>
            <consortium name="Lawrence Berkeley National Laboratory"/>
            <person name="Harder C.B."/>
            <person name="Miyauchi S."/>
            <person name="Viragh M."/>
            <person name="Kuo A."/>
            <person name="Thoen E."/>
            <person name="Andreopoulos B."/>
            <person name="Lu D."/>
            <person name="Skrede I."/>
            <person name="Drula E."/>
            <person name="Henrissat B."/>
            <person name="Morin E."/>
            <person name="Kohler A."/>
            <person name="Barry K."/>
            <person name="LaButti K."/>
            <person name="Morin E."/>
            <person name="Salamov A."/>
            <person name="Lipzen A."/>
            <person name="Mereny Z."/>
            <person name="Hegedus B."/>
            <person name="Baldrian P."/>
            <person name="Stursova M."/>
            <person name="Weitz H."/>
            <person name="Taylor A."/>
            <person name="Grigoriev I.V."/>
            <person name="Nagy L.G."/>
            <person name="Martin F."/>
            <person name="Kauserud H."/>
        </authorList>
    </citation>
    <scope>NUCLEOTIDE SEQUENCE</scope>
    <source>
        <strain evidence="2">9284</strain>
    </source>
</reference>
<evidence type="ECO:0000256" key="1">
    <source>
        <dbReference type="SAM" id="MobiDB-lite"/>
    </source>
</evidence>
<proteinExistence type="predicted"/>
<name>A0AAD7CE86_9AGAR</name>
<dbReference type="Proteomes" id="UP001221142">
    <property type="component" value="Unassembled WGS sequence"/>
</dbReference>
<accession>A0AAD7CE86</accession>
<dbReference type="AlphaFoldDB" id="A0AAD7CE86"/>
<sequence length="270" mass="30021">MPYTHDGRFSAWIAIDGVELPEYGLQVTLDAKTITCWIPSEVGKARRLWSFLVVLALNSHSVQRFSVHWTNWTFAGHTRGDVKMDGVDCGGRLSLGFSDSDLPQSSFKDGVAEVQVLSNKVPCNTAPNLFALKVPDHERDRLGVTQQIMLAEPIHNTRQTYSSTARLGPDMVTFIFKYRPLHVLKTIGLVGDLRSKGRKREGKEEPAYELPPVLNEKPFNIPSPTDLTSPAKKASRTVKEEPAAGPSRGFGLVPLQDSHSYIPGEWPQWS</sequence>
<organism evidence="2 3">
    <name type="scientific">Roridomyces roridus</name>
    <dbReference type="NCBI Taxonomy" id="1738132"/>
    <lineage>
        <taxon>Eukaryota</taxon>
        <taxon>Fungi</taxon>
        <taxon>Dikarya</taxon>
        <taxon>Basidiomycota</taxon>
        <taxon>Agaricomycotina</taxon>
        <taxon>Agaricomycetes</taxon>
        <taxon>Agaricomycetidae</taxon>
        <taxon>Agaricales</taxon>
        <taxon>Marasmiineae</taxon>
        <taxon>Mycenaceae</taxon>
        <taxon>Roridomyces</taxon>
    </lineage>
</organism>
<gene>
    <name evidence="2" type="ORF">FB45DRAFT_1019057</name>
</gene>
<keyword evidence="3" id="KW-1185">Reference proteome</keyword>
<evidence type="ECO:0000313" key="2">
    <source>
        <dbReference type="EMBL" id="KAJ7646755.1"/>
    </source>
</evidence>
<comment type="caution">
    <text evidence="2">The sequence shown here is derived from an EMBL/GenBank/DDBJ whole genome shotgun (WGS) entry which is preliminary data.</text>
</comment>
<dbReference type="EMBL" id="JARKIF010000002">
    <property type="protein sequence ID" value="KAJ7646755.1"/>
    <property type="molecule type" value="Genomic_DNA"/>
</dbReference>
<protein>
    <submittedName>
        <fullName evidence="2">Uncharacterized protein</fullName>
    </submittedName>
</protein>
<feature type="region of interest" description="Disordered" evidence="1">
    <location>
        <begin position="214"/>
        <end position="257"/>
    </location>
</feature>